<gene>
    <name evidence="2" type="ORF">OSTQU699_LOCUS9896</name>
</gene>
<keyword evidence="3" id="KW-1185">Reference proteome</keyword>
<accession>A0A8S1JEW6</accession>
<dbReference type="OrthoDB" id="1882346at2759"/>
<protein>
    <recommendedName>
        <fullName evidence="4">Pentatricopeptide repeat-containing protein</fullName>
    </recommendedName>
</protein>
<evidence type="ECO:0000313" key="2">
    <source>
        <dbReference type="EMBL" id="CAD7704541.1"/>
    </source>
</evidence>
<dbReference type="PANTHER" id="PTHR47939">
    <property type="entry name" value="MEMBRANE-ASSOCIATED SALT-INDUCIBLE PROTEIN-LIKE"/>
    <property type="match status" value="1"/>
</dbReference>
<evidence type="ECO:0008006" key="4">
    <source>
        <dbReference type="Google" id="ProtNLM"/>
    </source>
</evidence>
<evidence type="ECO:0000313" key="3">
    <source>
        <dbReference type="Proteomes" id="UP000708148"/>
    </source>
</evidence>
<name>A0A8S1JEW6_9CHLO</name>
<dbReference type="PANTHER" id="PTHR47939:SF13">
    <property type="entry name" value="OS03G0201400 PROTEIN"/>
    <property type="match status" value="1"/>
</dbReference>
<dbReference type="EMBL" id="CAJHUC010002925">
    <property type="protein sequence ID" value="CAD7704541.1"/>
    <property type="molecule type" value="Genomic_DNA"/>
</dbReference>
<comment type="caution">
    <text evidence="2">The sequence shown here is derived from an EMBL/GenBank/DDBJ whole genome shotgun (WGS) entry which is preliminary data.</text>
</comment>
<dbReference type="Gene3D" id="1.25.40.10">
    <property type="entry name" value="Tetratricopeptide repeat domain"/>
    <property type="match status" value="2"/>
</dbReference>
<reference evidence="2" key="1">
    <citation type="submission" date="2020-12" db="EMBL/GenBank/DDBJ databases">
        <authorList>
            <person name="Iha C."/>
        </authorList>
    </citation>
    <scope>NUCLEOTIDE SEQUENCE</scope>
</reference>
<sequence>MPEITLGKVVKHIGDHSERMKSAEEVVKRAIRLGRESDLVLSKFFKSCGMQGRLEVMQSCFAHWLKEGNVTYGQKSISALITSSLRNNHPQCGKEIVRKLIDHGVPVGTIAFNSLIQEFSRAEMIEEALELFDWLQCSEEQHADKRTYQTVLWGMKRCKKLDALQMVYEAFLEEGWELDATLYFAFMTAAATAHDASFAEDMLLLFKKGKGELDCKVLNMYLQVLSQSACFPPNLEEVLEMYSASGKEPDAYTFTALLTGAYRSYQRMSVIDMLVKEISKSGMAITPVTSCAAILGYKNCTMDPPMERCERAQKVFDLTEDKNRACYHLLMSLYAENMDLATAIRLQSDMEAVGLPSNSRTYKTLEQACTEAGLMGYAEKYEKLWKQALKQDETESSAKLGKE</sequence>
<dbReference type="Proteomes" id="UP000708148">
    <property type="component" value="Unassembled WGS sequence"/>
</dbReference>
<dbReference type="InterPro" id="IPR050667">
    <property type="entry name" value="PPR-containing_protein"/>
</dbReference>
<dbReference type="InterPro" id="IPR011990">
    <property type="entry name" value="TPR-like_helical_dom_sf"/>
</dbReference>
<evidence type="ECO:0000256" key="1">
    <source>
        <dbReference type="ARBA" id="ARBA00022737"/>
    </source>
</evidence>
<organism evidence="2 3">
    <name type="scientific">Ostreobium quekettii</name>
    <dbReference type="NCBI Taxonomy" id="121088"/>
    <lineage>
        <taxon>Eukaryota</taxon>
        <taxon>Viridiplantae</taxon>
        <taxon>Chlorophyta</taxon>
        <taxon>core chlorophytes</taxon>
        <taxon>Ulvophyceae</taxon>
        <taxon>TCBD clade</taxon>
        <taxon>Bryopsidales</taxon>
        <taxon>Ostreobineae</taxon>
        <taxon>Ostreobiaceae</taxon>
        <taxon>Ostreobium</taxon>
    </lineage>
</organism>
<dbReference type="AlphaFoldDB" id="A0A8S1JEW6"/>
<proteinExistence type="predicted"/>
<keyword evidence="1" id="KW-0677">Repeat</keyword>